<protein>
    <recommendedName>
        <fullName evidence="4">DUF2207 domain-containing protein</fullName>
    </recommendedName>
</protein>
<keyword evidence="3" id="KW-1185">Reference proteome</keyword>
<evidence type="ECO:0000313" key="3">
    <source>
        <dbReference type="Proteomes" id="UP001299596"/>
    </source>
</evidence>
<dbReference type="RefSeq" id="WP_225405884.1">
    <property type="nucleotide sequence ID" value="NZ_JAYJJR010000002.1"/>
</dbReference>
<keyword evidence="1" id="KW-1133">Transmembrane helix</keyword>
<dbReference type="Proteomes" id="UP001299596">
    <property type="component" value="Unassembled WGS sequence"/>
</dbReference>
<accession>A0ABU5XDY4</accession>
<name>A0ABU5XDY4_9MYCO</name>
<organism evidence="2 3">
    <name type="scientific">[Mycobacterium] crassicus</name>
    <dbReference type="NCBI Taxonomy" id="2872309"/>
    <lineage>
        <taxon>Bacteria</taxon>
        <taxon>Bacillati</taxon>
        <taxon>Actinomycetota</taxon>
        <taxon>Actinomycetes</taxon>
        <taxon>Mycobacteriales</taxon>
        <taxon>Mycobacteriaceae</taxon>
        <taxon>Mycolicibacter</taxon>
    </lineage>
</organism>
<dbReference type="EMBL" id="JAYJJR010000002">
    <property type="protein sequence ID" value="MEB3020386.1"/>
    <property type="molecule type" value="Genomic_DNA"/>
</dbReference>
<gene>
    <name evidence="2" type="ORF">K6T79_04935</name>
</gene>
<keyword evidence="1" id="KW-0812">Transmembrane</keyword>
<sequence length="178" mass="19608">MANKAKWPASYVVPSVALSLTSAGFLLWHIIDRTAHIDGWAITLLVVGFSPWLRTIFESIEFPGGGSLKYQKLEARQEQQGDEIKALQFLVANFLTGDEAKYLLTFASPDPVRFGGDYDSAKAFEAVTRLKQIGFVRGKTDLSPAALVGADQTDLKTLFEITELGHQYLKLRDSTSPA</sequence>
<proteinExistence type="predicted"/>
<comment type="caution">
    <text evidence="2">The sequence shown here is derived from an EMBL/GenBank/DDBJ whole genome shotgun (WGS) entry which is preliminary data.</text>
</comment>
<keyword evidence="1" id="KW-0472">Membrane</keyword>
<feature type="transmembrane region" description="Helical" evidence="1">
    <location>
        <begin position="12"/>
        <end position="31"/>
    </location>
</feature>
<reference evidence="2 3" key="1">
    <citation type="submission" date="2023-12" db="EMBL/GenBank/DDBJ databases">
        <title>Description of new species of Mycobacterium terrae complex isolated from sewage at the Sao Paulo Zoological Park Foundation in Brazil.</title>
        <authorList>
            <person name="Romagnoli C.L."/>
            <person name="Conceicao E.C."/>
            <person name="Machado E."/>
            <person name="Barreto L.B.P.F."/>
            <person name="Sharma A."/>
            <person name="Silva N.M."/>
            <person name="Marques L.E."/>
            <person name="Juliana M.A."/>
            <person name="Lourenco M.C.S."/>
            <person name="Digiampietri L.A."/>
            <person name="Suffys P.N."/>
            <person name="Viana-Niero C."/>
        </authorList>
    </citation>
    <scope>NUCLEOTIDE SEQUENCE [LARGE SCALE GENOMIC DNA]</scope>
    <source>
        <strain evidence="2 3">MYC098</strain>
    </source>
</reference>
<evidence type="ECO:0000256" key="1">
    <source>
        <dbReference type="SAM" id="Phobius"/>
    </source>
</evidence>
<evidence type="ECO:0008006" key="4">
    <source>
        <dbReference type="Google" id="ProtNLM"/>
    </source>
</evidence>
<evidence type="ECO:0000313" key="2">
    <source>
        <dbReference type="EMBL" id="MEB3020386.1"/>
    </source>
</evidence>